<dbReference type="AlphaFoldDB" id="A0A450S936"/>
<evidence type="ECO:0000256" key="3">
    <source>
        <dbReference type="ARBA" id="ARBA00022741"/>
    </source>
</evidence>
<dbReference type="GO" id="GO:0016887">
    <property type="term" value="F:ATP hydrolysis activity"/>
    <property type="evidence" value="ECO:0007669"/>
    <property type="project" value="InterPro"/>
</dbReference>
<dbReference type="SMART" id="SM00382">
    <property type="entry name" value="AAA"/>
    <property type="match status" value="1"/>
</dbReference>
<dbReference type="PANTHER" id="PTHR24221">
    <property type="entry name" value="ATP-BINDING CASSETTE SUB-FAMILY B"/>
    <property type="match status" value="1"/>
</dbReference>
<dbReference type="SUPFAM" id="SSF52540">
    <property type="entry name" value="P-loop containing nucleoside triphosphate hydrolases"/>
    <property type="match status" value="1"/>
</dbReference>
<dbReference type="InterPro" id="IPR027417">
    <property type="entry name" value="P-loop_NTPase"/>
</dbReference>
<evidence type="ECO:0000256" key="7">
    <source>
        <dbReference type="SAM" id="Phobius"/>
    </source>
</evidence>
<dbReference type="InterPro" id="IPR011527">
    <property type="entry name" value="ABC1_TM_dom"/>
</dbReference>
<dbReference type="PROSITE" id="PS00211">
    <property type="entry name" value="ABC_TRANSPORTER_1"/>
    <property type="match status" value="1"/>
</dbReference>
<evidence type="ECO:0000256" key="6">
    <source>
        <dbReference type="ARBA" id="ARBA00023136"/>
    </source>
</evidence>
<evidence type="ECO:0000313" key="11">
    <source>
        <dbReference type="EMBL" id="VFJ49843.1"/>
    </source>
</evidence>
<feature type="transmembrane region" description="Helical" evidence="7">
    <location>
        <begin position="29"/>
        <end position="50"/>
    </location>
</feature>
<keyword evidence="6 7" id="KW-0472">Membrane</keyword>
<gene>
    <name evidence="11" type="ORF">BECKFW1821A_GA0114235_10251</name>
    <name evidence="10" type="ORF">BECKFW1821B_GA0114236_10041</name>
</gene>
<feature type="transmembrane region" description="Helical" evidence="7">
    <location>
        <begin position="162"/>
        <end position="181"/>
    </location>
</feature>
<dbReference type="Gene3D" id="1.20.1560.10">
    <property type="entry name" value="ABC transporter type 1, transmembrane domain"/>
    <property type="match status" value="1"/>
</dbReference>
<dbReference type="EMBL" id="CAADEW010000025">
    <property type="protein sequence ID" value="VFJ49843.1"/>
    <property type="molecule type" value="Genomic_DNA"/>
</dbReference>
<comment type="subcellular location">
    <subcellularLocation>
        <location evidence="1">Cell membrane</location>
        <topology evidence="1">Multi-pass membrane protein</topology>
    </subcellularLocation>
</comment>
<keyword evidence="3" id="KW-0547">Nucleotide-binding</keyword>
<dbReference type="InterPro" id="IPR003439">
    <property type="entry name" value="ABC_transporter-like_ATP-bd"/>
</dbReference>
<dbReference type="CDD" id="cd07346">
    <property type="entry name" value="ABC_6TM_exporters"/>
    <property type="match status" value="1"/>
</dbReference>
<dbReference type="InterPro" id="IPR039421">
    <property type="entry name" value="Type_1_exporter"/>
</dbReference>
<dbReference type="GO" id="GO:0034040">
    <property type="term" value="F:ATPase-coupled lipid transmembrane transporter activity"/>
    <property type="evidence" value="ECO:0007669"/>
    <property type="project" value="TreeGrafter"/>
</dbReference>
<feature type="domain" description="ABC transmembrane type-1" evidence="9">
    <location>
        <begin position="34"/>
        <end position="323"/>
    </location>
</feature>
<dbReference type="PROSITE" id="PS50893">
    <property type="entry name" value="ABC_TRANSPORTER_2"/>
    <property type="match status" value="1"/>
</dbReference>
<evidence type="ECO:0000259" key="9">
    <source>
        <dbReference type="PROSITE" id="PS50929"/>
    </source>
</evidence>
<dbReference type="InterPro" id="IPR017871">
    <property type="entry name" value="ABC_transporter-like_CS"/>
</dbReference>
<keyword evidence="2 7" id="KW-0812">Transmembrane</keyword>
<evidence type="ECO:0000313" key="10">
    <source>
        <dbReference type="EMBL" id="VFJ48491.1"/>
    </source>
</evidence>
<dbReference type="InterPro" id="IPR003593">
    <property type="entry name" value="AAA+_ATPase"/>
</dbReference>
<feature type="transmembrane region" description="Helical" evidence="7">
    <location>
        <begin position="82"/>
        <end position="104"/>
    </location>
</feature>
<evidence type="ECO:0000256" key="2">
    <source>
        <dbReference type="ARBA" id="ARBA00022692"/>
    </source>
</evidence>
<evidence type="ECO:0000256" key="4">
    <source>
        <dbReference type="ARBA" id="ARBA00022840"/>
    </source>
</evidence>
<dbReference type="Pfam" id="PF00005">
    <property type="entry name" value="ABC_tran"/>
    <property type="match status" value="1"/>
</dbReference>
<keyword evidence="4 10" id="KW-0067">ATP-binding</keyword>
<dbReference type="Gene3D" id="3.40.50.300">
    <property type="entry name" value="P-loop containing nucleotide triphosphate hydrolases"/>
    <property type="match status" value="1"/>
</dbReference>
<evidence type="ECO:0000256" key="5">
    <source>
        <dbReference type="ARBA" id="ARBA00022989"/>
    </source>
</evidence>
<dbReference type="InterPro" id="IPR036640">
    <property type="entry name" value="ABC1_TM_sf"/>
</dbReference>
<protein>
    <submittedName>
        <fullName evidence="10">ATP-binding cassette, subfamily C</fullName>
    </submittedName>
</protein>
<reference evidence="10" key="1">
    <citation type="submission" date="2019-02" db="EMBL/GenBank/DDBJ databases">
        <authorList>
            <person name="Gruber-Vodicka R. H."/>
            <person name="Seah K. B. B."/>
        </authorList>
    </citation>
    <scope>NUCLEOTIDE SEQUENCE</scope>
    <source>
        <strain evidence="10">BECK_BZ106</strain>
        <strain evidence="11">BECK_BZ15</strain>
    </source>
</reference>
<dbReference type="GO" id="GO:0005524">
    <property type="term" value="F:ATP binding"/>
    <property type="evidence" value="ECO:0007669"/>
    <property type="project" value="UniProtKB-KW"/>
</dbReference>
<name>A0A450S936_9GAMM</name>
<dbReference type="Pfam" id="PF00664">
    <property type="entry name" value="ABC_membrane"/>
    <property type="match status" value="1"/>
</dbReference>
<proteinExistence type="predicted"/>
<evidence type="ECO:0000259" key="8">
    <source>
        <dbReference type="PROSITE" id="PS50893"/>
    </source>
</evidence>
<dbReference type="SUPFAM" id="SSF90123">
    <property type="entry name" value="ABC transporter transmembrane region"/>
    <property type="match status" value="1"/>
</dbReference>
<keyword evidence="5 7" id="KW-1133">Transmembrane helix</keyword>
<dbReference type="EMBL" id="CAADFD010000004">
    <property type="protein sequence ID" value="VFJ48491.1"/>
    <property type="molecule type" value="Genomic_DNA"/>
</dbReference>
<dbReference type="PANTHER" id="PTHR24221:SF233">
    <property type="entry name" value="ATP-BINDING_PERMEASE FUSION ABC TRANSPORTER-RELATED"/>
    <property type="match status" value="1"/>
</dbReference>
<feature type="domain" description="ABC transporter" evidence="8">
    <location>
        <begin position="366"/>
        <end position="599"/>
    </location>
</feature>
<sequence>MNSSLLPLPSTHYTWRYIIGIALQHPRDLALAQFFAICATLISIPIPLLMPLMVDEVLLAQPGWGTAFIDIWFPEAWHGPTLYIVVVLLVTILLRLTALGASVWELKKFSGIAKDITYRIRRKLLVHLEQVSMAEYETMGSGTVTSHFVTDLEVIDDFIGTTLGKALVSALTLIGIAVVLFWMHWQIALFIIFMNPLVIYLTMVLGKHVKELKKRENTAFERFQEALTETLDGIVEIRTANRERDYFGRVIRRARKVRDSGATFAWKSDTANRSSFLVFLIGFDIFRAISMLVVVFSDLTIGQMMAVFGYLWFMMGPVQEVLNIQYAYFGAKAALGRVNRLLDLELEPRYPHRLDPFARGQPSVSIRIEDLCFSYGDGPPILEQLSLDIAEGEKVALVGATGGGKSTLVQVLLGLYPPKSGMILFNDMPVTEVGLDVVREHVSVVLQHPVLFNDTVRNNLTLGRTISDTRLWQALEIAQLKTDIEALSNGLDDLVGRQGVRLSGGQRQRLAVARMVLTDPKVVILDEATSALDTETESRLHEAMREFLKNRTTLIVAHRLSAVKQADRVCVLDAGRIVEEGNHAKLLTGDGIYSKLYGQRQMA</sequence>
<dbReference type="GO" id="GO:0005886">
    <property type="term" value="C:plasma membrane"/>
    <property type="evidence" value="ECO:0007669"/>
    <property type="project" value="UniProtKB-SubCell"/>
</dbReference>
<feature type="transmembrane region" description="Helical" evidence="7">
    <location>
        <begin position="187"/>
        <end position="206"/>
    </location>
</feature>
<dbReference type="PROSITE" id="PS50929">
    <property type="entry name" value="ABC_TM1F"/>
    <property type="match status" value="1"/>
</dbReference>
<dbReference type="GO" id="GO:0140359">
    <property type="term" value="F:ABC-type transporter activity"/>
    <property type="evidence" value="ECO:0007669"/>
    <property type="project" value="InterPro"/>
</dbReference>
<evidence type="ECO:0000256" key="1">
    <source>
        <dbReference type="ARBA" id="ARBA00004651"/>
    </source>
</evidence>
<accession>A0A450S936</accession>
<dbReference type="FunFam" id="3.40.50.300:FF:001492">
    <property type="entry name" value="ABC transporter ATP-binding protein/permease"/>
    <property type="match status" value="1"/>
</dbReference>
<organism evidence="10">
    <name type="scientific">Candidatus Kentrum sp. FW</name>
    <dbReference type="NCBI Taxonomy" id="2126338"/>
    <lineage>
        <taxon>Bacteria</taxon>
        <taxon>Pseudomonadati</taxon>
        <taxon>Pseudomonadota</taxon>
        <taxon>Gammaproteobacteria</taxon>
        <taxon>Candidatus Kentrum</taxon>
    </lineage>
</organism>
<feature type="transmembrane region" description="Helical" evidence="7">
    <location>
        <begin position="276"/>
        <end position="295"/>
    </location>
</feature>